<gene>
    <name evidence="3" type="ORF">SAMN05421790_10152</name>
</gene>
<keyword evidence="2" id="KW-0472">Membrane</keyword>
<dbReference type="AlphaFoldDB" id="A0A1N7IL37"/>
<dbReference type="Proteomes" id="UP000186795">
    <property type="component" value="Unassembled WGS sequence"/>
</dbReference>
<feature type="compositionally biased region" description="Basic residues" evidence="1">
    <location>
        <begin position="73"/>
        <end position="85"/>
    </location>
</feature>
<accession>A0A1N7IL37</accession>
<reference evidence="4" key="1">
    <citation type="submission" date="2017-01" db="EMBL/GenBank/DDBJ databases">
        <authorList>
            <person name="Varghese N."/>
            <person name="Submissions S."/>
        </authorList>
    </citation>
    <scope>NUCLEOTIDE SEQUENCE [LARGE SCALE GENOMIC DNA]</scope>
    <source>
        <strain evidence="4">DSM 45196</strain>
    </source>
</reference>
<evidence type="ECO:0000313" key="4">
    <source>
        <dbReference type="Proteomes" id="UP000186795"/>
    </source>
</evidence>
<organism evidence="3 4">
    <name type="scientific">Kroppenstedtia eburnea</name>
    <dbReference type="NCBI Taxonomy" id="714067"/>
    <lineage>
        <taxon>Bacteria</taxon>
        <taxon>Bacillati</taxon>
        <taxon>Bacillota</taxon>
        <taxon>Bacilli</taxon>
        <taxon>Bacillales</taxon>
        <taxon>Thermoactinomycetaceae</taxon>
        <taxon>Kroppenstedtia</taxon>
    </lineage>
</organism>
<evidence type="ECO:0000256" key="1">
    <source>
        <dbReference type="SAM" id="MobiDB-lite"/>
    </source>
</evidence>
<feature type="transmembrane region" description="Helical" evidence="2">
    <location>
        <begin position="12"/>
        <end position="45"/>
    </location>
</feature>
<proteinExistence type="predicted"/>
<feature type="compositionally biased region" description="Polar residues" evidence="1">
    <location>
        <begin position="92"/>
        <end position="102"/>
    </location>
</feature>
<dbReference type="EMBL" id="FTOD01000001">
    <property type="protein sequence ID" value="SIS37770.1"/>
    <property type="molecule type" value="Genomic_DNA"/>
</dbReference>
<keyword evidence="2" id="KW-1133">Transmembrane helix</keyword>
<keyword evidence="4" id="KW-1185">Reference proteome</keyword>
<protein>
    <submittedName>
        <fullName evidence="3">Uncharacterized protein</fullName>
    </submittedName>
</protein>
<feature type="region of interest" description="Disordered" evidence="1">
    <location>
        <begin position="59"/>
        <end position="102"/>
    </location>
</feature>
<evidence type="ECO:0000256" key="2">
    <source>
        <dbReference type="SAM" id="Phobius"/>
    </source>
</evidence>
<name>A0A1N7IL37_9BACL</name>
<keyword evidence="2" id="KW-0812">Transmembrane</keyword>
<sequence length="102" mass="11737">MLSTRTKIWRSVILTLVAIGLIVMLITETTLFLGILAAVILIWYLYRRPPRWLIRLSHPQAASPARKPGASTRKAKLRERKKRRFRVIDGNGNRSSNKTKMP</sequence>
<evidence type="ECO:0000313" key="3">
    <source>
        <dbReference type="EMBL" id="SIS37770.1"/>
    </source>
</evidence>